<gene>
    <name evidence="1" type="ORF">MES5069_60040</name>
</gene>
<proteinExistence type="predicted"/>
<name>A0ABM9EDJ7_9HYPH</name>
<evidence type="ECO:0000313" key="2">
    <source>
        <dbReference type="Proteomes" id="UP001153050"/>
    </source>
</evidence>
<reference evidence="1 2" key="1">
    <citation type="submission" date="2022-03" db="EMBL/GenBank/DDBJ databases">
        <authorList>
            <person name="Brunel B."/>
        </authorList>
    </citation>
    <scope>NUCLEOTIDE SEQUENCE [LARGE SCALE GENOMIC DNA]</scope>
    <source>
        <strain evidence="1">STM5069sample</strain>
    </source>
</reference>
<protein>
    <submittedName>
        <fullName evidence="1">Uncharacterized protein</fullName>
    </submittedName>
</protein>
<dbReference type="EMBL" id="CAKXZT010000157">
    <property type="protein sequence ID" value="CAH2407388.1"/>
    <property type="molecule type" value="Genomic_DNA"/>
</dbReference>
<sequence length="274" mass="29497">MSSCVQPDMNALRSAGHKSGAQRVGPFRPSRLFGLPRCRLMVIVDGDGFEAVGAARPTQFDDTVACMRRALLGDMRRWRVVAISGAADAARIEDHRAVGDTDQFAAVAVATQHDAASGIERGQPPLDGDQRRAHQPAVDHRIGQVLFVMVGSRMKGGHGWGDLQRQRQGQQCLALGRRQPFLRMAIGWSHGFIGGVAGDAAVVVAAHRRQGERFKPLHGFARPERAGDAITEIDHKIGAAALPQIVEHGVQGEDVAVDIGENGNAHGNLRRVDE</sequence>
<keyword evidence="2" id="KW-1185">Reference proteome</keyword>
<accession>A0ABM9EDJ7</accession>
<dbReference type="Proteomes" id="UP001153050">
    <property type="component" value="Unassembled WGS sequence"/>
</dbReference>
<evidence type="ECO:0000313" key="1">
    <source>
        <dbReference type="EMBL" id="CAH2407388.1"/>
    </source>
</evidence>
<organism evidence="1 2">
    <name type="scientific">Mesorhizobium escarrei</name>
    <dbReference type="NCBI Taxonomy" id="666018"/>
    <lineage>
        <taxon>Bacteria</taxon>
        <taxon>Pseudomonadati</taxon>
        <taxon>Pseudomonadota</taxon>
        <taxon>Alphaproteobacteria</taxon>
        <taxon>Hyphomicrobiales</taxon>
        <taxon>Phyllobacteriaceae</taxon>
        <taxon>Mesorhizobium</taxon>
    </lineage>
</organism>
<comment type="caution">
    <text evidence="1">The sequence shown here is derived from an EMBL/GenBank/DDBJ whole genome shotgun (WGS) entry which is preliminary data.</text>
</comment>